<dbReference type="OrthoDB" id="5512353at2"/>
<dbReference type="EMBL" id="CP042467">
    <property type="protein sequence ID" value="QED27927.1"/>
    <property type="molecule type" value="Genomic_DNA"/>
</dbReference>
<reference evidence="1 2" key="1">
    <citation type="submission" date="2019-08" db="EMBL/GenBank/DDBJ databases">
        <authorList>
            <person name="Liang Q."/>
        </authorList>
    </citation>
    <scope>NUCLEOTIDE SEQUENCE [LARGE SCALE GENOMIC DNA]</scope>
    <source>
        <strain evidence="1 2">V1718</strain>
    </source>
</reference>
<protein>
    <recommendedName>
        <fullName evidence="3">Roadblock/LAMTOR2 domain-containing protein</fullName>
    </recommendedName>
</protein>
<keyword evidence="2" id="KW-1185">Reference proteome</keyword>
<dbReference type="Gene3D" id="3.30.450.30">
    <property type="entry name" value="Dynein light chain 2a, cytoplasmic"/>
    <property type="match status" value="1"/>
</dbReference>
<organism evidence="1 2">
    <name type="scientific">Microvenator marinus</name>
    <dbReference type="NCBI Taxonomy" id="2600177"/>
    <lineage>
        <taxon>Bacteria</taxon>
        <taxon>Deltaproteobacteria</taxon>
        <taxon>Bradymonadales</taxon>
        <taxon>Microvenatoraceae</taxon>
        <taxon>Microvenator</taxon>
    </lineage>
</organism>
<evidence type="ECO:0000313" key="2">
    <source>
        <dbReference type="Proteomes" id="UP000321595"/>
    </source>
</evidence>
<name>A0A5B8XRX6_9DELT</name>
<sequence>MFKQKLTRVVNNIDGAIGCMLIGFDGIAIDSVFREAEVPQLSAISVELSNMLDKFRRLQVYDVGDVNEVSITTGNITTLARVIADEYLLVLALDKDADVGRGQTMLRLISPFVEREMV</sequence>
<dbReference type="AlphaFoldDB" id="A0A5B8XRX6"/>
<evidence type="ECO:0000313" key="1">
    <source>
        <dbReference type="EMBL" id="QED27927.1"/>
    </source>
</evidence>
<proteinExistence type="predicted"/>
<dbReference type="Proteomes" id="UP000321595">
    <property type="component" value="Chromosome"/>
</dbReference>
<gene>
    <name evidence="1" type="ORF">FRD01_11905</name>
</gene>
<dbReference type="KEGG" id="bbae:FRD01_11905"/>
<evidence type="ECO:0008006" key="3">
    <source>
        <dbReference type="Google" id="ProtNLM"/>
    </source>
</evidence>
<accession>A0A5B8XRX6</accession>
<dbReference type="SUPFAM" id="SSF103196">
    <property type="entry name" value="Roadblock/LC7 domain"/>
    <property type="match status" value="1"/>
</dbReference>
<dbReference type="RefSeq" id="WP_146959903.1">
    <property type="nucleotide sequence ID" value="NZ_CP042467.1"/>
</dbReference>